<dbReference type="AlphaFoldDB" id="A0A1F5X292"/>
<dbReference type="EMBL" id="MFIA01000033">
    <property type="protein sequence ID" value="OGF82016.1"/>
    <property type="molecule type" value="Genomic_DNA"/>
</dbReference>
<proteinExistence type="predicted"/>
<gene>
    <name evidence="1" type="ORF">A2924_00230</name>
</gene>
<evidence type="ECO:0000313" key="2">
    <source>
        <dbReference type="Proteomes" id="UP000178046"/>
    </source>
</evidence>
<comment type="caution">
    <text evidence="1">The sequence shown here is derived from an EMBL/GenBank/DDBJ whole genome shotgun (WGS) entry which is preliminary data.</text>
</comment>
<sequence length="77" mass="8856">MWKNPLNCWNTVRAFLTTTKFERISVIVLKKKRFGNQQPSLDIFGEGSETIMGISIFNKNGKWYSPFPTETLGSEEP</sequence>
<name>A0A1F5X292_9BACT</name>
<reference evidence="1 2" key="1">
    <citation type="journal article" date="2016" name="Nat. Commun.">
        <title>Thousands of microbial genomes shed light on interconnected biogeochemical processes in an aquifer system.</title>
        <authorList>
            <person name="Anantharaman K."/>
            <person name="Brown C.T."/>
            <person name="Hug L.A."/>
            <person name="Sharon I."/>
            <person name="Castelle C.J."/>
            <person name="Probst A.J."/>
            <person name="Thomas B.C."/>
            <person name="Singh A."/>
            <person name="Wilkins M.J."/>
            <person name="Karaoz U."/>
            <person name="Brodie E.L."/>
            <person name="Williams K.H."/>
            <person name="Hubbard S.S."/>
            <person name="Banfield J.F."/>
        </authorList>
    </citation>
    <scope>NUCLEOTIDE SEQUENCE [LARGE SCALE GENOMIC DNA]</scope>
</reference>
<dbReference type="Proteomes" id="UP000178046">
    <property type="component" value="Unassembled WGS sequence"/>
</dbReference>
<evidence type="ECO:0000313" key="1">
    <source>
        <dbReference type="EMBL" id="OGF82016.1"/>
    </source>
</evidence>
<accession>A0A1F5X292</accession>
<organism evidence="1 2">
    <name type="scientific">Candidatus Giovannonibacteria bacterium RIFCSPLOWO2_01_FULL_44_16</name>
    <dbReference type="NCBI Taxonomy" id="1798348"/>
    <lineage>
        <taxon>Bacteria</taxon>
        <taxon>Candidatus Giovannoniibacteriota</taxon>
    </lineage>
</organism>
<protein>
    <submittedName>
        <fullName evidence="1">Uncharacterized protein</fullName>
    </submittedName>
</protein>